<dbReference type="InterPro" id="IPR020481">
    <property type="entry name" value="Intracell_prot_inh_BsuPI"/>
</dbReference>
<dbReference type="EMBL" id="QUAH01000007">
    <property type="protein sequence ID" value="RFT15752.1"/>
    <property type="molecule type" value="Genomic_DNA"/>
</dbReference>
<gene>
    <name evidence="3" type="ORF">OP8BY_0127</name>
</gene>
<keyword evidence="1" id="KW-0732">Signal</keyword>
<evidence type="ECO:0000313" key="4">
    <source>
        <dbReference type="Proteomes" id="UP000257323"/>
    </source>
</evidence>
<reference evidence="3 4" key="1">
    <citation type="submission" date="2018-08" db="EMBL/GenBank/DDBJ databases">
        <title>Genome analysis of the thermophilic bacterium of the candidate phylum Aminicenantes from deep subsurface aquifer revealed its physiology and ecological role.</title>
        <authorList>
            <person name="Kadnikov V.V."/>
            <person name="Mardanov A.V."/>
            <person name="Beletsky A.V."/>
            <person name="Karnachuk O.V."/>
            <person name="Ravin N.V."/>
        </authorList>
    </citation>
    <scope>NUCLEOTIDE SEQUENCE [LARGE SCALE GENOMIC DNA]</scope>
    <source>
        <strain evidence="3">BY38</strain>
    </source>
</reference>
<dbReference type="Pfam" id="PF12690">
    <property type="entry name" value="BsuPI"/>
    <property type="match status" value="1"/>
</dbReference>
<dbReference type="PROSITE" id="PS51257">
    <property type="entry name" value="PROKAR_LIPOPROTEIN"/>
    <property type="match status" value="1"/>
</dbReference>
<feature type="signal peptide" evidence="1">
    <location>
        <begin position="1"/>
        <end position="20"/>
    </location>
</feature>
<dbReference type="Proteomes" id="UP000257323">
    <property type="component" value="Unassembled WGS sequence"/>
</dbReference>
<sequence length="145" mass="16194">MKAKIMMITALFLAALTMTACDLLDQNNGLKFLADYQKNPDGTITFTLTIRNEGSKTLDLVSATSQIYDLEVYQEPGILIWNWAYGQSFPQVITTVTLQPGEQKTYQVTWNGRSNQGDPVPSGSYSVRARLVTEPSASYRFEITI</sequence>
<accession>A0A3E2BM95</accession>
<dbReference type="InterPro" id="IPR038144">
    <property type="entry name" value="IPI"/>
</dbReference>
<proteinExistence type="predicted"/>
<dbReference type="AlphaFoldDB" id="A0A3E2BM95"/>
<name>A0A3E2BM95_9BACT</name>
<evidence type="ECO:0000313" key="3">
    <source>
        <dbReference type="EMBL" id="RFT15752.1"/>
    </source>
</evidence>
<dbReference type="Gene3D" id="2.60.40.2360">
    <property type="entry name" value="Intracellular proteinase inhibitor BsuPI"/>
    <property type="match status" value="1"/>
</dbReference>
<organism evidence="3 4">
    <name type="scientific">Candidatus Saccharicenans subterraneus</name>
    <dbReference type="NCBI Taxonomy" id="2508984"/>
    <lineage>
        <taxon>Bacteria</taxon>
        <taxon>Candidatus Aminicenantota</taxon>
        <taxon>Candidatus Aminicenantia</taxon>
        <taxon>Candidatus Aminicenantales</taxon>
        <taxon>Candidatus Saccharicenantaceae</taxon>
        <taxon>Candidatus Saccharicenans</taxon>
    </lineage>
</organism>
<comment type="caution">
    <text evidence="3">The sequence shown here is derived from an EMBL/GenBank/DDBJ whole genome shotgun (WGS) entry which is preliminary data.</text>
</comment>
<evidence type="ECO:0000256" key="1">
    <source>
        <dbReference type="SAM" id="SignalP"/>
    </source>
</evidence>
<evidence type="ECO:0000259" key="2">
    <source>
        <dbReference type="Pfam" id="PF12690"/>
    </source>
</evidence>
<feature type="domain" description="Intracellular proteinase inhibitor BsuPI" evidence="2">
    <location>
        <begin position="36"/>
        <end position="134"/>
    </location>
</feature>
<protein>
    <recommendedName>
        <fullName evidence="2">Intracellular proteinase inhibitor BsuPI domain-containing protein</fullName>
    </recommendedName>
</protein>
<feature type="chain" id="PRO_5017575481" description="Intracellular proteinase inhibitor BsuPI domain-containing protein" evidence="1">
    <location>
        <begin position="21"/>
        <end position="145"/>
    </location>
</feature>